<dbReference type="InterPro" id="IPR038377">
    <property type="entry name" value="Na/Glc_symporter_sf"/>
</dbReference>
<feature type="transmembrane region" description="Helical" evidence="9">
    <location>
        <begin position="597"/>
        <end position="619"/>
    </location>
</feature>
<evidence type="ECO:0000313" key="11">
    <source>
        <dbReference type="Proteomes" id="UP000799772"/>
    </source>
</evidence>
<feature type="transmembrane region" description="Helical" evidence="9">
    <location>
        <begin position="157"/>
        <end position="181"/>
    </location>
</feature>
<evidence type="ECO:0000256" key="2">
    <source>
        <dbReference type="ARBA" id="ARBA00006434"/>
    </source>
</evidence>
<sequence>MAGTLLPQGAGYGIIIGFGALFALGMWGLAVLLAKFHNEVQGSEMFMTAKRSVRTGLVASAVVSSWTIAATLLTSSTWAFEFGVSGAYYYGAGATVQIFVFAVAAIEMKRRAPGAHTFLEVARIRYGTAGHIIFIIYSTIYAIINCVNILVGGSGVFTALTGMNVIAGVWLLPVGVVIYTLTGGIKATILTDYTHTIVIYAMVLAGLFVVYTSNDVLGSPDRVYDLLRDAAKTAPVPGNAGGEYVTMRSQSGVLLGVVFWCAVFGTTIDVQLFQKAVSADPVSTLPGYMIGGLAWFSIPFCLATTFGLAARALQGSPGMHTLDADDISHGLALPYAAQALMGKGGSFFVLLMTFMACTSGFSADIVSIAAVYTYDIYSAYISPTTSGGKLLRMSHFAVIVWAVCMAVIATGISQTSIGVNYLVTCMGVFTGCAVFPIYSTLLWKRQNKIAITVAPVLGSITAIGSWLGSTHALEGAVTVASTSQTIPLVIGNAVSLFSGAIYSIILTYAFGPDDFDWSRLKTDIIVVDDSDIQGLTAEQLAEQNAAELLTPEADRALKRGKWQAMLIAAILCAIFVILWPMPMYGTDYIFSKPFFRFWVALTFLWAFGATLIITLMPLIEGRKTIAMFWKFATGRRVSKPEMVEGEQQPSDSDERVAQINVSKTDMEKV</sequence>
<proteinExistence type="inferred from homology"/>
<feature type="transmembrane region" description="Helical" evidence="9">
    <location>
        <begin position="55"/>
        <end position="75"/>
    </location>
</feature>
<dbReference type="EMBL" id="ML978145">
    <property type="protein sequence ID" value="KAF2092499.1"/>
    <property type="molecule type" value="Genomic_DNA"/>
</dbReference>
<gene>
    <name evidence="10" type="ORF">NA57DRAFT_69714</name>
</gene>
<dbReference type="NCBIfam" id="TIGR00813">
    <property type="entry name" value="sss"/>
    <property type="match status" value="1"/>
</dbReference>
<dbReference type="AlphaFoldDB" id="A0A9P4M447"/>
<feature type="transmembrane region" description="Helical" evidence="9">
    <location>
        <begin position="193"/>
        <end position="211"/>
    </location>
</feature>
<dbReference type="GO" id="GO:0015489">
    <property type="term" value="F:putrescine transmembrane transporter activity"/>
    <property type="evidence" value="ECO:0007669"/>
    <property type="project" value="TreeGrafter"/>
</dbReference>
<reference evidence="10" key="1">
    <citation type="journal article" date="2020" name="Stud. Mycol.">
        <title>101 Dothideomycetes genomes: a test case for predicting lifestyles and emergence of pathogens.</title>
        <authorList>
            <person name="Haridas S."/>
            <person name="Albert R."/>
            <person name="Binder M."/>
            <person name="Bloem J."/>
            <person name="Labutti K."/>
            <person name="Salamov A."/>
            <person name="Andreopoulos B."/>
            <person name="Baker S."/>
            <person name="Barry K."/>
            <person name="Bills G."/>
            <person name="Bluhm B."/>
            <person name="Cannon C."/>
            <person name="Castanera R."/>
            <person name="Culley D."/>
            <person name="Daum C."/>
            <person name="Ezra D."/>
            <person name="Gonzalez J."/>
            <person name="Henrissat B."/>
            <person name="Kuo A."/>
            <person name="Liang C."/>
            <person name="Lipzen A."/>
            <person name="Lutzoni F."/>
            <person name="Magnuson J."/>
            <person name="Mondo S."/>
            <person name="Nolan M."/>
            <person name="Ohm R."/>
            <person name="Pangilinan J."/>
            <person name="Park H.-J."/>
            <person name="Ramirez L."/>
            <person name="Alfaro M."/>
            <person name="Sun H."/>
            <person name="Tritt A."/>
            <person name="Yoshinaga Y."/>
            <person name="Zwiers L.-H."/>
            <person name="Turgeon B."/>
            <person name="Goodwin S."/>
            <person name="Spatafora J."/>
            <person name="Crous P."/>
            <person name="Grigoriev I."/>
        </authorList>
    </citation>
    <scope>NUCLEOTIDE SEQUENCE</scope>
    <source>
        <strain evidence="10">CBS 133067</strain>
    </source>
</reference>
<evidence type="ECO:0000313" key="10">
    <source>
        <dbReference type="EMBL" id="KAF2092499.1"/>
    </source>
</evidence>
<accession>A0A9P4M447</accession>
<dbReference type="GO" id="GO:0015606">
    <property type="term" value="F:spermidine transmembrane transporter activity"/>
    <property type="evidence" value="ECO:0007669"/>
    <property type="project" value="TreeGrafter"/>
</dbReference>
<comment type="caution">
    <text evidence="10">The sequence shown here is derived from an EMBL/GenBank/DDBJ whole genome shotgun (WGS) entry which is preliminary data.</text>
</comment>
<feature type="transmembrane region" description="Helical" evidence="9">
    <location>
        <begin position="12"/>
        <end position="34"/>
    </location>
</feature>
<dbReference type="CDD" id="cd11476">
    <property type="entry name" value="SLC5sbd_DUR3"/>
    <property type="match status" value="1"/>
</dbReference>
<dbReference type="InterPro" id="IPR001734">
    <property type="entry name" value="Na/solute_symporter"/>
</dbReference>
<organism evidence="10 11">
    <name type="scientific">Rhizodiscina lignyota</name>
    <dbReference type="NCBI Taxonomy" id="1504668"/>
    <lineage>
        <taxon>Eukaryota</taxon>
        <taxon>Fungi</taxon>
        <taxon>Dikarya</taxon>
        <taxon>Ascomycota</taxon>
        <taxon>Pezizomycotina</taxon>
        <taxon>Dothideomycetes</taxon>
        <taxon>Pleosporomycetidae</taxon>
        <taxon>Aulographales</taxon>
        <taxon>Rhizodiscinaceae</taxon>
        <taxon>Rhizodiscina</taxon>
    </lineage>
</organism>
<evidence type="ECO:0000256" key="1">
    <source>
        <dbReference type="ARBA" id="ARBA00004141"/>
    </source>
</evidence>
<dbReference type="Gene3D" id="1.20.1730.10">
    <property type="entry name" value="Sodium/glucose cotransporter"/>
    <property type="match status" value="1"/>
</dbReference>
<feature type="transmembrane region" description="Helical" evidence="9">
    <location>
        <begin position="488"/>
        <end position="511"/>
    </location>
</feature>
<feature type="transmembrane region" description="Helical" evidence="9">
    <location>
        <begin position="126"/>
        <end position="151"/>
    </location>
</feature>
<feature type="transmembrane region" description="Helical" evidence="9">
    <location>
        <begin position="564"/>
        <end position="585"/>
    </location>
</feature>
<evidence type="ECO:0000256" key="8">
    <source>
        <dbReference type="SAM" id="MobiDB-lite"/>
    </source>
</evidence>
<feature type="transmembrane region" description="Helical" evidence="9">
    <location>
        <begin position="393"/>
        <end position="412"/>
    </location>
</feature>
<evidence type="ECO:0000256" key="6">
    <source>
        <dbReference type="ARBA" id="ARBA00023136"/>
    </source>
</evidence>
<evidence type="ECO:0000256" key="5">
    <source>
        <dbReference type="ARBA" id="ARBA00022989"/>
    </source>
</evidence>
<dbReference type="OrthoDB" id="6132759at2759"/>
<feature type="transmembrane region" description="Helical" evidence="9">
    <location>
        <begin position="87"/>
        <end position="106"/>
    </location>
</feature>
<evidence type="ECO:0000256" key="9">
    <source>
        <dbReference type="SAM" id="Phobius"/>
    </source>
</evidence>
<dbReference type="InterPro" id="IPR031155">
    <property type="entry name" value="DUR"/>
</dbReference>
<feature type="transmembrane region" description="Helical" evidence="9">
    <location>
        <begin position="449"/>
        <end position="468"/>
    </location>
</feature>
<dbReference type="PANTHER" id="PTHR46154:SF4">
    <property type="entry name" value="UREA ACTIVE TRANSPORTER"/>
    <property type="match status" value="1"/>
</dbReference>
<feature type="transmembrane region" description="Helical" evidence="9">
    <location>
        <begin position="418"/>
        <end position="437"/>
    </location>
</feature>
<evidence type="ECO:0000256" key="7">
    <source>
        <dbReference type="RuleBase" id="RU362091"/>
    </source>
</evidence>
<keyword evidence="4 9" id="KW-0812">Transmembrane</keyword>
<comment type="subcellular location">
    <subcellularLocation>
        <location evidence="1">Membrane</location>
        <topology evidence="1">Multi-pass membrane protein</topology>
    </subcellularLocation>
</comment>
<keyword evidence="3" id="KW-0813">Transport</keyword>
<dbReference type="Pfam" id="PF00474">
    <property type="entry name" value="SSF"/>
    <property type="match status" value="1"/>
</dbReference>
<feature type="transmembrane region" description="Helical" evidence="9">
    <location>
        <begin position="253"/>
        <end position="273"/>
    </location>
</feature>
<dbReference type="PANTHER" id="PTHR46154">
    <property type="match status" value="1"/>
</dbReference>
<keyword evidence="5 9" id="KW-1133">Transmembrane helix</keyword>
<dbReference type="Proteomes" id="UP000799772">
    <property type="component" value="Unassembled WGS sequence"/>
</dbReference>
<dbReference type="PROSITE" id="PS50283">
    <property type="entry name" value="NA_SOLUT_SYMP_3"/>
    <property type="match status" value="1"/>
</dbReference>
<name>A0A9P4M447_9PEZI</name>
<dbReference type="GO" id="GO:0015204">
    <property type="term" value="F:urea transmembrane transporter activity"/>
    <property type="evidence" value="ECO:0007669"/>
    <property type="project" value="InterPro"/>
</dbReference>
<dbReference type="GO" id="GO:0005886">
    <property type="term" value="C:plasma membrane"/>
    <property type="evidence" value="ECO:0007669"/>
    <property type="project" value="TreeGrafter"/>
</dbReference>
<comment type="similarity">
    <text evidence="2 7">Belongs to the sodium:solute symporter (SSF) (TC 2.A.21) family.</text>
</comment>
<keyword evidence="11" id="KW-1185">Reference proteome</keyword>
<feature type="transmembrane region" description="Helical" evidence="9">
    <location>
        <begin position="285"/>
        <end position="310"/>
    </location>
</feature>
<protein>
    <submittedName>
        <fullName evidence="10">Na+/solute symporter</fullName>
    </submittedName>
</protein>
<feature type="region of interest" description="Disordered" evidence="8">
    <location>
        <begin position="640"/>
        <end position="669"/>
    </location>
</feature>
<evidence type="ECO:0000256" key="3">
    <source>
        <dbReference type="ARBA" id="ARBA00022448"/>
    </source>
</evidence>
<evidence type="ECO:0000256" key="4">
    <source>
        <dbReference type="ARBA" id="ARBA00022692"/>
    </source>
</evidence>
<keyword evidence="6 9" id="KW-0472">Membrane</keyword>
<feature type="transmembrane region" description="Helical" evidence="9">
    <location>
        <begin position="347"/>
        <end position="372"/>
    </location>
</feature>